<dbReference type="InterPro" id="IPR032675">
    <property type="entry name" value="LRR_dom_sf"/>
</dbReference>
<dbReference type="EMBL" id="JAAAIL010002304">
    <property type="protein sequence ID" value="KAG0258418.1"/>
    <property type="molecule type" value="Genomic_DNA"/>
</dbReference>
<gene>
    <name evidence="1" type="ORF">BGZ95_004984</name>
</gene>
<accession>A0AAD4H1E5</accession>
<name>A0AAD4H1E5_9FUNG</name>
<evidence type="ECO:0000313" key="1">
    <source>
        <dbReference type="EMBL" id="KAG0258418.1"/>
    </source>
</evidence>
<organism evidence="1 2">
    <name type="scientific">Linnemannia exigua</name>
    <dbReference type="NCBI Taxonomy" id="604196"/>
    <lineage>
        <taxon>Eukaryota</taxon>
        <taxon>Fungi</taxon>
        <taxon>Fungi incertae sedis</taxon>
        <taxon>Mucoromycota</taxon>
        <taxon>Mortierellomycotina</taxon>
        <taxon>Mortierellomycetes</taxon>
        <taxon>Mortierellales</taxon>
        <taxon>Mortierellaceae</taxon>
        <taxon>Linnemannia</taxon>
    </lineage>
</organism>
<sequence length="284" mass="32988">MEQMSIESESLLQEGLVPLEEFRITNFEAVETPEMDNSAVAFNRTLKTIKAYYYGMIAGENYVITRFDTSRTIRNWKRVGHNVREYSYEYLRYCQCQPAHLPKLKFLSLQGLPALSFHPDTFDSTTQLTELSLVGNNYTDDNDDRSYYFDVKLNRYYGIQEESINNSTPPSSAITRRPTWTWEWNLPNLVSLNLTSEFAFLFEFRMLYYCPVLESLELEMRTVTGSHSQTTTTAYMFTPTGITIYVPTLTKLRLHGPWDFSGLHFGMQFLKSMFPRLESLSALG</sequence>
<proteinExistence type="predicted"/>
<dbReference type="Proteomes" id="UP001194580">
    <property type="component" value="Unassembled WGS sequence"/>
</dbReference>
<dbReference type="AlphaFoldDB" id="A0AAD4H1E5"/>
<keyword evidence="2" id="KW-1185">Reference proteome</keyword>
<comment type="caution">
    <text evidence="1">The sequence shown here is derived from an EMBL/GenBank/DDBJ whole genome shotgun (WGS) entry which is preliminary data.</text>
</comment>
<dbReference type="Gene3D" id="3.80.10.10">
    <property type="entry name" value="Ribonuclease Inhibitor"/>
    <property type="match status" value="1"/>
</dbReference>
<reference evidence="1" key="1">
    <citation type="journal article" date="2020" name="Fungal Divers.">
        <title>Resolving the Mortierellaceae phylogeny through synthesis of multi-gene phylogenetics and phylogenomics.</title>
        <authorList>
            <person name="Vandepol N."/>
            <person name="Liber J."/>
            <person name="Desiro A."/>
            <person name="Na H."/>
            <person name="Kennedy M."/>
            <person name="Barry K."/>
            <person name="Grigoriev I.V."/>
            <person name="Miller A.N."/>
            <person name="O'Donnell K."/>
            <person name="Stajich J.E."/>
            <person name="Bonito G."/>
        </authorList>
    </citation>
    <scope>NUCLEOTIDE SEQUENCE</scope>
    <source>
        <strain evidence="1">NRRL 28262</strain>
    </source>
</reference>
<evidence type="ECO:0000313" key="2">
    <source>
        <dbReference type="Proteomes" id="UP001194580"/>
    </source>
</evidence>
<dbReference type="SUPFAM" id="SSF52047">
    <property type="entry name" value="RNI-like"/>
    <property type="match status" value="1"/>
</dbReference>
<protein>
    <submittedName>
        <fullName evidence="1">Uncharacterized protein</fullName>
    </submittedName>
</protein>